<keyword evidence="5" id="KW-0548">Nucleotidyltransferase</keyword>
<comment type="similarity">
    <text evidence="3">Belongs to the mab-21 family.</text>
</comment>
<dbReference type="InParanoid" id="B4J7V2"/>
<gene>
    <name evidence="14" type="primary">Dgri\GH20606</name>
    <name evidence="14" type="ORF">Dgri_GH20606</name>
</gene>
<dbReference type="HOGENOM" id="CLU_034978_1_0_1"/>
<sequence length="436" mass="51404">MVSSNLEGRLNETNRDYINIDDEREFYTNHYNILRNVIYNELKKEMPLSKWLCGHKLGGSYADNLKIAKPDEFDLLIILKFPVNNLIIVKKDTRKPGNVTLDMTKVLELLQCHPPHKDMYQELKRLVTPENFLLEDKLQSMISGAVTRALSRMSYEINVNGKDARIVYKRCGPAHTMYINEPDIKYSVDFVPAIRLDAEQNILSPEKREYFKDTRYWEAIPKPMKPFEKDNVSFRASYYEAELAMLKNKYRLKDAVRFMKKFRDSHPNMNNLKSYYIKTLFLWQVTKKPDYYWSMGQLKDILIDMFRELKKSLATSNRNGKLPFFWDPQLDLFGSFNQNQRDQMFNCVAKKLYTLERADGNLTDDIDLNVTSSFSTRWDRGAPMINRNLVRGGSRQEEIVEQPLWERVYPMLEEMVEQPLREVGEQPDSSWKCVIA</sequence>
<dbReference type="GO" id="GO:0046872">
    <property type="term" value="F:metal ion binding"/>
    <property type="evidence" value="ECO:0007669"/>
    <property type="project" value="UniProtKB-KW"/>
</dbReference>
<dbReference type="FunCoup" id="B4J7V2">
    <property type="interactions" value="7"/>
</dbReference>
<evidence type="ECO:0000256" key="1">
    <source>
        <dbReference type="ARBA" id="ARBA00001936"/>
    </source>
</evidence>
<dbReference type="Gene3D" id="1.10.1410.40">
    <property type="match status" value="1"/>
</dbReference>
<dbReference type="GO" id="GO:0140700">
    <property type="term" value="F:3',2'-cyclic GMP-AMP synthase activity"/>
    <property type="evidence" value="ECO:0007669"/>
    <property type="project" value="EnsemblMetazoa"/>
</dbReference>
<dbReference type="SMR" id="B4J7V2"/>
<dbReference type="GO" id="GO:0098586">
    <property type="term" value="P:cellular response to virus"/>
    <property type="evidence" value="ECO:0007669"/>
    <property type="project" value="EnsemblMetazoa"/>
</dbReference>
<dbReference type="GO" id="GO:0005524">
    <property type="term" value="F:ATP binding"/>
    <property type="evidence" value="ECO:0007669"/>
    <property type="project" value="UniProtKB-KW"/>
</dbReference>
<keyword evidence="7" id="KW-0547">Nucleotide-binding</keyword>
<evidence type="ECO:0000313" key="14">
    <source>
        <dbReference type="EMBL" id="EDW01158.1"/>
    </source>
</evidence>
<evidence type="ECO:0000313" key="15">
    <source>
        <dbReference type="Proteomes" id="UP000001070"/>
    </source>
</evidence>
<dbReference type="GO" id="GO:0005525">
    <property type="term" value="F:GTP binding"/>
    <property type="evidence" value="ECO:0007669"/>
    <property type="project" value="UniProtKB-KW"/>
</dbReference>
<reference evidence="14 15" key="1">
    <citation type="journal article" date="2007" name="Nature">
        <title>Evolution of genes and genomes on the Drosophila phylogeny.</title>
        <authorList>
            <consortium name="Drosophila 12 Genomes Consortium"/>
            <person name="Clark A.G."/>
            <person name="Eisen M.B."/>
            <person name="Smith D.R."/>
            <person name="Bergman C.M."/>
            <person name="Oliver B."/>
            <person name="Markow T.A."/>
            <person name="Kaufman T.C."/>
            <person name="Kellis M."/>
            <person name="Gelbart W."/>
            <person name="Iyer V.N."/>
            <person name="Pollard D.A."/>
            <person name="Sackton T.B."/>
            <person name="Larracuente A.M."/>
            <person name="Singh N.D."/>
            <person name="Abad J.P."/>
            <person name="Abt D.N."/>
            <person name="Adryan B."/>
            <person name="Aguade M."/>
            <person name="Akashi H."/>
            <person name="Anderson W.W."/>
            <person name="Aquadro C.F."/>
            <person name="Ardell D.H."/>
            <person name="Arguello R."/>
            <person name="Artieri C.G."/>
            <person name="Barbash D.A."/>
            <person name="Barker D."/>
            <person name="Barsanti P."/>
            <person name="Batterham P."/>
            <person name="Batzoglou S."/>
            <person name="Begun D."/>
            <person name="Bhutkar A."/>
            <person name="Blanco E."/>
            <person name="Bosak S.A."/>
            <person name="Bradley R.K."/>
            <person name="Brand A.D."/>
            <person name="Brent M.R."/>
            <person name="Brooks A.N."/>
            <person name="Brown R.H."/>
            <person name="Butlin R.K."/>
            <person name="Caggese C."/>
            <person name="Calvi B.R."/>
            <person name="Bernardo de Carvalho A."/>
            <person name="Caspi A."/>
            <person name="Castrezana S."/>
            <person name="Celniker S.E."/>
            <person name="Chang J.L."/>
            <person name="Chapple C."/>
            <person name="Chatterji S."/>
            <person name="Chinwalla A."/>
            <person name="Civetta A."/>
            <person name="Clifton S.W."/>
            <person name="Comeron J.M."/>
            <person name="Costello J.C."/>
            <person name="Coyne J.A."/>
            <person name="Daub J."/>
            <person name="David R.G."/>
            <person name="Delcher A.L."/>
            <person name="Delehaunty K."/>
            <person name="Do C.B."/>
            <person name="Ebling H."/>
            <person name="Edwards K."/>
            <person name="Eickbush T."/>
            <person name="Evans J.D."/>
            <person name="Filipski A."/>
            <person name="Findeiss S."/>
            <person name="Freyhult E."/>
            <person name="Fulton L."/>
            <person name="Fulton R."/>
            <person name="Garcia A.C."/>
            <person name="Gardiner A."/>
            <person name="Garfield D.A."/>
            <person name="Garvin B.E."/>
            <person name="Gibson G."/>
            <person name="Gilbert D."/>
            <person name="Gnerre S."/>
            <person name="Godfrey J."/>
            <person name="Good R."/>
            <person name="Gotea V."/>
            <person name="Gravely B."/>
            <person name="Greenberg A.J."/>
            <person name="Griffiths-Jones S."/>
            <person name="Gross S."/>
            <person name="Guigo R."/>
            <person name="Gustafson E.A."/>
            <person name="Haerty W."/>
            <person name="Hahn M.W."/>
            <person name="Halligan D.L."/>
            <person name="Halpern A.L."/>
            <person name="Halter G.M."/>
            <person name="Han M.V."/>
            <person name="Heger A."/>
            <person name="Hillier L."/>
            <person name="Hinrichs A.S."/>
            <person name="Holmes I."/>
            <person name="Hoskins R.A."/>
            <person name="Hubisz M.J."/>
            <person name="Hultmark D."/>
            <person name="Huntley M.A."/>
            <person name="Jaffe D.B."/>
            <person name="Jagadeeshan S."/>
            <person name="Jeck W.R."/>
            <person name="Johnson J."/>
            <person name="Jones C.D."/>
            <person name="Jordan W.C."/>
            <person name="Karpen G.H."/>
            <person name="Kataoka E."/>
            <person name="Keightley P.D."/>
            <person name="Kheradpour P."/>
            <person name="Kirkness E.F."/>
            <person name="Koerich L.B."/>
            <person name="Kristiansen K."/>
            <person name="Kudrna D."/>
            <person name="Kulathinal R.J."/>
            <person name="Kumar S."/>
            <person name="Kwok R."/>
            <person name="Lander E."/>
            <person name="Langley C.H."/>
            <person name="Lapoint R."/>
            <person name="Lazzaro B.P."/>
            <person name="Lee S.J."/>
            <person name="Levesque L."/>
            <person name="Li R."/>
            <person name="Lin C.F."/>
            <person name="Lin M.F."/>
            <person name="Lindblad-Toh K."/>
            <person name="Llopart A."/>
            <person name="Long M."/>
            <person name="Low L."/>
            <person name="Lozovsky E."/>
            <person name="Lu J."/>
            <person name="Luo M."/>
            <person name="Machado C.A."/>
            <person name="Makalowski W."/>
            <person name="Marzo M."/>
            <person name="Matsuda M."/>
            <person name="Matzkin L."/>
            <person name="McAllister B."/>
            <person name="McBride C.S."/>
            <person name="McKernan B."/>
            <person name="McKernan K."/>
            <person name="Mendez-Lago M."/>
            <person name="Minx P."/>
            <person name="Mollenhauer M.U."/>
            <person name="Montooth K."/>
            <person name="Mount S.M."/>
            <person name="Mu X."/>
            <person name="Myers E."/>
            <person name="Negre B."/>
            <person name="Newfeld S."/>
            <person name="Nielsen R."/>
            <person name="Noor M.A."/>
            <person name="O'Grady P."/>
            <person name="Pachter L."/>
            <person name="Papaceit M."/>
            <person name="Parisi M.J."/>
            <person name="Parisi M."/>
            <person name="Parts L."/>
            <person name="Pedersen J.S."/>
            <person name="Pesole G."/>
            <person name="Phillippy A.M."/>
            <person name="Ponting C.P."/>
            <person name="Pop M."/>
            <person name="Porcelli D."/>
            <person name="Powell J.R."/>
            <person name="Prohaska S."/>
            <person name="Pruitt K."/>
            <person name="Puig M."/>
            <person name="Quesneville H."/>
            <person name="Ram K.R."/>
            <person name="Rand D."/>
            <person name="Rasmussen M.D."/>
            <person name="Reed L.K."/>
            <person name="Reenan R."/>
            <person name="Reily A."/>
            <person name="Remington K.A."/>
            <person name="Rieger T.T."/>
            <person name="Ritchie M.G."/>
            <person name="Robin C."/>
            <person name="Rogers Y.H."/>
            <person name="Rohde C."/>
            <person name="Rozas J."/>
            <person name="Rubenfield M.J."/>
            <person name="Ruiz A."/>
            <person name="Russo S."/>
            <person name="Salzberg S.L."/>
            <person name="Sanchez-Gracia A."/>
            <person name="Saranga D.J."/>
            <person name="Sato H."/>
            <person name="Schaeffer S.W."/>
            <person name="Schatz M.C."/>
            <person name="Schlenke T."/>
            <person name="Schwartz R."/>
            <person name="Segarra C."/>
            <person name="Singh R.S."/>
            <person name="Sirot L."/>
            <person name="Sirota M."/>
            <person name="Sisneros N.B."/>
            <person name="Smith C.D."/>
            <person name="Smith T.F."/>
            <person name="Spieth J."/>
            <person name="Stage D.E."/>
            <person name="Stark A."/>
            <person name="Stephan W."/>
            <person name="Strausberg R.L."/>
            <person name="Strempel S."/>
            <person name="Sturgill D."/>
            <person name="Sutton G."/>
            <person name="Sutton G.G."/>
            <person name="Tao W."/>
            <person name="Teichmann S."/>
            <person name="Tobari Y.N."/>
            <person name="Tomimura Y."/>
            <person name="Tsolas J.M."/>
            <person name="Valente V.L."/>
            <person name="Venter E."/>
            <person name="Venter J.C."/>
            <person name="Vicario S."/>
            <person name="Vieira F.G."/>
            <person name="Vilella A.J."/>
            <person name="Villasante A."/>
            <person name="Walenz B."/>
            <person name="Wang J."/>
            <person name="Wasserman M."/>
            <person name="Watts T."/>
            <person name="Wilson D."/>
            <person name="Wilson R.K."/>
            <person name="Wing R.A."/>
            <person name="Wolfner M.F."/>
            <person name="Wong A."/>
            <person name="Wong G.K."/>
            <person name="Wu C.I."/>
            <person name="Wu G."/>
            <person name="Yamamoto D."/>
            <person name="Yang H.P."/>
            <person name="Yang S.P."/>
            <person name="Yorke J.A."/>
            <person name="Yoshida K."/>
            <person name="Zdobnov E."/>
            <person name="Zhang P."/>
            <person name="Zhang Y."/>
            <person name="Zimin A.V."/>
            <person name="Baldwin J."/>
            <person name="Abdouelleil A."/>
            <person name="Abdulkadir J."/>
            <person name="Abebe A."/>
            <person name="Abera B."/>
            <person name="Abreu J."/>
            <person name="Acer S.C."/>
            <person name="Aftuck L."/>
            <person name="Alexander A."/>
            <person name="An P."/>
            <person name="Anderson E."/>
            <person name="Anderson S."/>
            <person name="Arachi H."/>
            <person name="Azer M."/>
            <person name="Bachantsang P."/>
            <person name="Barry A."/>
            <person name="Bayul T."/>
            <person name="Berlin A."/>
            <person name="Bessette D."/>
            <person name="Bloom T."/>
            <person name="Blye J."/>
            <person name="Boguslavskiy L."/>
            <person name="Bonnet C."/>
            <person name="Boukhgalter B."/>
            <person name="Bourzgui I."/>
            <person name="Brown A."/>
            <person name="Cahill P."/>
            <person name="Channer S."/>
            <person name="Cheshatsang Y."/>
            <person name="Chuda L."/>
            <person name="Citroen M."/>
            <person name="Collymore A."/>
            <person name="Cooke P."/>
            <person name="Costello M."/>
            <person name="D'Aco K."/>
            <person name="Daza R."/>
            <person name="De Haan G."/>
            <person name="DeGray S."/>
            <person name="DeMaso C."/>
            <person name="Dhargay N."/>
            <person name="Dooley K."/>
            <person name="Dooley E."/>
            <person name="Doricent M."/>
            <person name="Dorje P."/>
            <person name="Dorjee K."/>
            <person name="Dupes A."/>
            <person name="Elong R."/>
            <person name="Falk J."/>
            <person name="Farina A."/>
            <person name="Faro S."/>
            <person name="Ferguson D."/>
            <person name="Fisher S."/>
            <person name="Foley C.D."/>
            <person name="Franke A."/>
            <person name="Friedrich D."/>
            <person name="Gadbois L."/>
            <person name="Gearin G."/>
            <person name="Gearin C.R."/>
            <person name="Giannoukos G."/>
            <person name="Goode T."/>
            <person name="Graham J."/>
            <person name="Grandbois E."/>
            <person name="Grewal S."/>
            <person name="Gyaltsen K."/>
            <person name="Hafez N."/>
            <person name="Hagos B."/>
            <person name="Hall J."/>
            <person name="Henson C."/>
            <person name="Hollinger A."/>
            <person name="Honan T."/>
            <person name="Huard M.D."/>
            <person name="Hughes L."/>
            <person name="Hurhula B."/>
            <person name="Husby M.E."/>
            <person name="Kamat A."/>
            <person name="Kanga B."/>
            <person name="Kashin S."/>
            <person name="Khazanovich D."/>
            <person name="Kisner P."/>
            <person name="Lance K."/>
            <person name="Lara M."/>
            <person name="Lee W."/>
            <person name="Lennon N."/>
            <person name="Letendre F."/>
            <person name="LeVine R."/>
            <person name="Lipovsky A."/>
            <person name="Liu X."/>
            <person name="Liu J."/>
            <person name="Liu S."/>
            <person name="Lokyitsang T."/>
            <person name="Lokyitsang Y."/>
            <person name="Lubonja R."/>
            <person name="Lui A."/>
            <person name="MacDonald P."/>
            <person name="Magnisalis V."/>
            <person name="Maru K."/>
            <person name="Matthews C."/>
            <person name="McCusker W."/>
            <person name="McDonough S."/>
            <person name="Mehta T."/>
            <person name="Meldrim J."/>
            <person name="Meneus L."/>
            <person name="Mihai O."/>
            <person name="Mihalev A."/>
            <person name="Mihova T."/>
            <person name="Mittelman R."/>
            <person name="Mlenga V."/>
            <person name="Montmayeur A."/>
            <person name="Mulrain L."/>
            <person name="Navidi A."/>
            <person name="Naylor J."/>
            <person name="Negash T."/>
            <person name="Nguyen T."/>
            <person name="Nguyen N."/>
            <person name="Nicol R."/>
            <person name="Norbu C."/>
            <person name="Norbu N."/>
            <person name="Novod N."/>
            <person name="O'Neill B."/>
            <person name="Osman S."/>
            <person name="Markiewicz E."/>
            <person name="Oyono O.L."/>
            <person name="Patti C."/>
            <person name="Phunkhang P."/>
            <person name="Pierre F."/>
            <person name="Priest M."/>
            <person name="Raghuraman S."/>
            <person name="Rege F."/>
            <person name="Reyes R."/>
            <person name="Rise C."/>
            <person name="Rogov P."/>
            <person name="Ross K."/>
            <person name="Ryan E."/>
            <person name="Settipalli S."/>
            <person name="Shea T."/>
            <person name="Sherpa N."/>
            <person name="Shi L."/>
            <person name="Shih D."/>
            <person name="Sparrow T."/>
            <person name="Spaulding J."/>
            <person name="Stalker J."/>
            <person name="Stange-Thomann N."/>
            <person name="Stavropoulos S."/>
            <person name="Stone C."/>
            <person name="Strader C."/>
            <person name="Tesfaye S."/>
            <person name="Thomson T."/>
            <person name="Thoulutsang Y."/>
            <person name="Thoulutsang D."/>
            <person name="Topham K."/>
            <person name="Topping I."/>
            <person name="Tsamla T."/>
            <person name="Vassiliev H."/>
            <person name="Vo A."/>
            <person name="Wangchuk T."/>
            <person name="Wangdi T."/>
            <person name="Weiand M."/>
            <person name="Wilkinson J."/>
            <person name="Wilson A."/>
            <person name="Yadav S."/>
            <person name="Young G."/>
            <person name="Yu Q."/>
            <person name="Zembek L."/>
            <person name="Zhong D."/>
            <person name="Zimmer A."/>
            <person name="Zwirko Z."/>
            <person name="Jaffe D.B."/>
            <person name="Alvarez P."/>
            <person name="Brockman W."/>
            <person name="Butler J."/>
            <person name="Chin C."/>
            <person name="Gnerre S."/>
            <person name="Grabherr M."/>
            <person name="Kleber M."/>
            <person name="Mauceli E."/>
            <person name="MacCallum I."/>
        </authorList>
    </citation>
    <scope>NUCLEOTIDE SEQUENCE [LARGE SCALE GENOMIC DNA]</scope>
    <source>
        <strain evidence="15">Tucson 15287-2541.00</strain>
    </source>
</reference>
<dbReference type="OMA" id="ANLKSYH"/>
<keyword evidence="9" id="KW-0460">Magnesium</keyword>
<organism evidence="15">
    <name type="scientific">Drosophila grimshawi</name>
    <name type="common">Hawaiian fruit fly</name>
    <name type="synonym">Idiomyia grimshawi</name>
    <dbReference type="NCBI Taxonomy" id="7222"/>
    <lineage>
        <taxon>Eukaryota</taxon>
        <taxon>Metazoa</taxon>
        <taxon>Ecdysozoa</taxon>
        <taxon>Arthropoda</taxon>
        <taxon>Hexapoda</taxon>
        <taxon>Insecta</taxon>
        <taxon>Pterygota</taxon>
        <taxon>Neoptera</taxon>
        <taxon>Endopterygota</taxon>
        <taxon>Diptera</taxon>
        <taxon>Brachycera</taxon>
        <taxon>Muscomorpha</taxon>
        <taxon>Ephydroidea</taxon>
        <taxon>Drosophilidae</taxon>
        <taxon>Drosophila</taxon>
        <taxon>Hawaiian Drosophila</taxon>
    </lineage>
</organism>
<keyword evidence="15" id="KW-1185">Reference proteome</keyword>
<evidence type="ECO:0000256" key="11">
    <source>
        <dbReference type="ARBA" id="ARBA00023211"/>
    </source>
</evidence>
<evidence type="ECO:0000256" key="3">
    <source>
        <dbReference type="ARBA" id="ARBA00008307"/>
    </source>
</evidence>
<dbReference type="GO" id="GO:0051607">
    <property type="term" value="P:defense response to virus"/>
    <property type="evidence" value="ECO:0007669"/>
    <property type="project" value="EnsemblMetazoa"/>
</dbReference>
<comment type="cofactor">
    <cofactor evidence="2">
        <name>Mg(2+)</name>
        <dbReference type="ChEBI" id="CHEBI:18420"/>
    </cofactor>
</comment>
<dbReference type="AlphaFoldDB" id="B4J7V2"/>
<comment type="cofactor">
    <cofactor evidence="1">
        <name>Mn(2+)</name>
        <dbReference type="ChEBI" id="CHEBI:29035"/>
    </cofactor>
</comment>
<accession>B4J7V2</accession>
<evidence type="ECO:0000256" key="7">
    <source>
        <dbReference type="ARBA" id="ARBA00022741"/>
    </source>
</evidence>
<name>B4J7V2_DROGR</name>
<dbReference type="OrthoDB" id="7249367at2759"/>
<dbReference type="PANTHER" id="PTHR10656:SF42">
    <property type="entry name" value="CYCLIC GMP-AMP SYNTHASE-LIKE PROTEIN-RELATED"/>
    <property type="match status" value="1"/>
</dbReference>
<dbReference type="Gene3D" id="3.30.460.90">
    <property type="match status" value="1"/>
</dbReference>
<dbReference type="KEGG" id="dgr:6561120"/>
<feature type="domain" description="Mab-21-like HhH/H2TH-like" evidence="13">
    <location>
        <begin position="252"/>
        <end position="349"/>
    </location>
</feature>
<evidence type="ECO:0000256" key="4">
    <source>
        <dbReference type="ARBA" id="ARBA00022679"/>
    </source>
</evidence>
<feature type="domain" description="Mab-21-like nucleotidyltransferase" evidence="12">
    <location>
        <begin position="61"/>
        <end position="248"/>
    </location>
</feature>
<keyword evidence="4" id="KW-0808">Transferase</keyword>
<evidence type="ECO:0000259" key="13">
    <source>
        <dbReference type="Pfam" id="PF20266"/>
    </source>
</evidence>
<keyword evidence="11" id="KW-0464">Manganese</keyword>
<dbReference type="Proteomes" id="UP000001070">
    <property type="component" value="Unassembled WGS sequence"/>
</dbReference>
<evidence type="ECO:0000256" key="10">
    <source>
        <dbReference type="ARBA" id="ARBA00023134"/>
    </source>
</evidence>
<evidence type="ECO:0000256" key="9">
    <source>
        <dbReference type="ARBA" id="ARBA00022842"/>
    </source>
</evidence>
<keyword evidence="6" id="KW-0479">Metal-binding</keyword>
<dbReference type="eggNOG" id="ENOG502S61H">
    <property type="taxonomic scope" value="Eukaryota"/>
</dbReference>
<evidence type="ECO:0000256" key="2">
    <source>
        <dbReference type="ARBA" id="ARBA00001946"/>
    </source>
</evidence>
<keyword evidence="10" id="KW-0342">GTP-binding</keyword>
<dbReference type="PANTHER" id="PTHR10656">
    <property type="entry name" value="CELL FATE DETERMINING PROTEIN MAB21-RELATED"/>
    <property type="match status" value="1"/>
</dbReference>
<evidence type="ECO:0000256" key="6">
    <source>
        <dbReference type="ARBA" id="ARBA00022723"/>
    </source>
</evidence>
<proteinExistence type="inferred from homology"/>
<dbReference type="EMBL" id="CH916367">
    <property type="protein sequence ID" value="EDW01158.1"/>
    <property type="molecule type" value="Genomic_DNA"/>
</dbReference>
<dbReference type="GO" id="GO:1902615">
    <property type="term" value="P:immune response involved in response to exogenous dsRNA"/>
    <property type="evidence" value="ECO:0007669"/>
    <property type="project" value="EnsemblMetazoa"/>
</dbReference>
<dbReference type="Pfam" id="PF20266">
    <property type="entry name" value="Mab-21_C"/>
    <property type="match status" value="1"/>
</dbReference>
<dbReference type="Pfam" id="PF03281">
    <property type="entry name" value="Mab-21"/>
    <property type="match status" value="1"/>
</dbReference>
<dbReference type="InterPro" id="IPR046906">
    <property type="entry name" value="Mab-21_HhH/H2TH-like"/>
</dbReference>
<dbReference type="SMART" id="SM01265">
    <property type="entry name" value="Mab-21"/>
    <property type="match status" value="1"/>
</dbReference>
<evidence type="ECO:0000256" key="5">
    <source>
        <dbReference type="ARBA" id="ARBA00022695"/>
    </source>
</evidence>
<dbReference type="InterPro" id="IPR046903">
    <property type="entry name" value="Mab-21-like_nuc_Trfase"/>
</dbReference>
<protein>
    <submittedName>
        <fullName evidence="14">GH20606</fullName>
    </submittedName>
</protein>
<dbReference type="InterPro" id="IPR024810">
    <property type="entry name" value="MAB21L/cGLR"/>
</dbReference>
<evidence type="ECO:0000259" key="12">
    <source>
        <dbReference type="Pfam" id="PF03281"/>
    </source>
</evidence>
<dbReference type="GO" id="GO:0061501">
    <property type="term" value="F:2',3'-cyclic GMP-AMP synthase activity"/>
    <property type="evidence" value="ECO:0007669"/>
    <property type="project" value="EnsemblMetazoa"/>
</dbReference>
<dbReference type="GO" id="GO:0003725">
    <property type="term" value="F:double-stranded RNA binding"/>
    <property type="evidence" value="ECO:0007669"/>
    <property type="project" value="EnsemblMetazoa"/>
</dbReference>
<dbReference type="PhylomeDB" id="B4J7V2"/>
<dbReference type="GO" id="GO:0140896">
    <property type="term" value="P:cGAS/STING signaling pathway"/>
    <property type="evidence" value="ECO:0007669"/>
    <property type="project" value="EnsemblMetazoa"/>
</dbReference>
<evidence type="ECO:0000256" key="8">
    <source>
        <dbReference type="ARBA" id="ARBA00022840"/>
    </source>
</evidence>
<keyword evidence="8" id="KW-0067">ATP-binding</keyword>